<dbReference type="SMART" id="SM00226">
    <property type="entry name" value="LMWPc"/>
    <property type="match status" value="1"/>
</dbReference>
<dbReference type="STRING" id="643648.Slip_2295"/>
<dbReference type="HOGENOM" id="CLU_071415_1_2_9"/>
<dbReference type="PRINTS" id="PR00719">
    <property type="entry name" value="LMWPTPASE"/>
</dbReference>
<comment type="similarity">
    <text evidence="1">Belongs to the low molecular weight phosphotyrosine protein phosphatase family.</text>
</comment>
<dbReference type="OrthoDB" id="9784339at2"/>
<reference evidence="7 8" key="2">
    <citation type="journal article" date="2010" name="Stand. Genomic Sci.">
        <title>Complete genome sequence of Syntrophothermus lipocalidus type strain (TGB-C1).</title>
        <authorList>
            <person name="Djao O.D."/>
            <person name="Zhang X."/>
            <person name="Lucas S."/>
            <person name="Lapidus A."/>
            <person name="Del Rio T.G."/>
            <person name="Nolan M."/>
            <person name="Tice H."/>
            <person name="Cheng J.F."/>
            <person name="Han C."/>
            <person name="Tapia R."/>
            <person name="Goodwin L."/>
            <person name="Pitluck S."/>
            <person name="Liolios K."/>
            <person name="Ivanova N."/>
            <person name="Mavromatis K."/>
            <person name="Mikhailova N."/>
            <person name="Ovchinnikova G."/>
            <person name="Pati A."/>
            <person name="Brambilla E."/>
            <person name="Chen A."/>
            <person name="Palaniappan K."/>
            <person name="Land M."/>
            <person name="Hauser L."/>
            <person name="Chang Y.J."/>
            <person name="Jeffries C.D."/>
            <person name="Rohde M."/>
            <person name="Sikorski J."/>
            <person name="Spring S."/>
            <person name="Goker M."/>
            <person name="Detter J.C."/>
            <person name="Woyke T."/>
            <person name="Bristow J."/>
            <person name="Eisen J.A."/>
            <person name="Markowitz V."/>
            <person name="Hugenholtz P."/>
            <person name="Kyrpides N.C."/>
            <person name="Klenk H.P."/>
        </authorList>
    </citation>
    <scope>NUCLEOTIDE SEQUENCE [LARGE SCALE GENOMIC DNA]</scope>
    <source>
        <strain evidence="8">DSM 12680 / TGB-C1</strain>
    </source>
</reference>
<evidence type="ECO:0000313" key="8">
    <source>
        <dbReference type="Proteomes" id="UP000000378"/>
    </source>
</evidence>
<dbReference type="eggNOG" id="COG0394">
    <property type="taxonomic scope" value="Bacteria"/>
</dbReference>
<dbReference type="PANTHER" id="PTHR11717">
    <property type="entry name" value="LOW MOLECULAR WEIGHT PROTEIN TYROSINE PHOSPHATASE"/>
    <property type="match status" value="1"/>
</dbReference>
<dbReference type="InterPro" id="IPR017867">
    <property type="entry name" value="Tyr_phospatase_low_mol_wt"/>
</dbReference>
<evidence type="ECO:0000259" key="6">
    <source>
        <dbReference type="SMART" id="SM00226"/>
    </source>
</evidence>
<evidence type="ECO:0000256" key="3">
    <source>
        <dbReference type="ARBA" id="ARBA00022912"/>
    </source>
</evidence>
<evidence type="ECO:0000256" key="5">
    <source>
        <dbReference type="SAM" id="Coils"/>
    </source>
</evidence>
<feature type="domain" description="Phosphotyrosine protein phosphatase I" evidence="6">
    <location>
        <begin position="4"/>
        <end position="160"/>
    </location>
</feature>
<evidence type="ECO:0000256" key="2">
    <source>
        <dbReference type="ARBA" id="ARBA00022801"/>
    </source>
</evidence>
<dbReference type="Proteomes" id="UP000000378">
    <property type="component" value="Chromosome"/>
</dbReference>
<feature type="active site" description="Proton donor" evidence="4">
    <location>
        <position position="134"/>
    </location>
</feature>
<dbReference type="SUPFAM" id="SSF52788">
    <property type="entry name" value="Phosphotyrosine protein phosphatases I"/>
    <property type="match status" value="1"/>
</dbReference>
<feature type="active site" evidence="4">
    <location>
        <position position="16"/>
    </location>
</feature>
<dbReference type="CDD" id="cd16344">
    <property type="entry name" value="LMWPAP"/>
    <property type="match status" value="1"/>
</dbReference>
<feature type="active site" description="Nucleophile" evidence="4">
    <location>
        <position position="10"/>
    </location>
</feature>
<name>D7CJT1_SYNLT</name>
<dbReference type="InterPro" id="IPR036196">
    <property type="entry name" value="Ptyr_pPase_sf"/>
</dbReference>
<evidence type="ECO:0000256" key="1">
    <source>
        <dbReference type="ARBA" id="ARBA00011063"/>
    </source>
</evidence>
<keyword evidence="5" id="KW-0175">Coiled coil</keyword>
<protein>
    <submittedName>
        <fullName evidence="7">Protein tyrosine phosphatase</fullName>
    </submittedName>
</protein>
<dbReference type="RefSeq" id="WP_013176438.1">
    <property type="nucleotide sequence ID" value="NC_014220.1"/>
</dbReference>
<dbReference type="Pfam" id="PF01451">
    <property type="entry name" value="LMWPc"/>
    <property type="match status" value="1"/>
</dbReference>
<dbReference type="AlphaFoldDB" id="D7CJT1"/>
<reference evidence="8" key="1">
    <citation type="journal article" date="2010" name="Stand. Genomic Sci.">
        <title>Complete genome sequence of Syntrophothermus lipocalidus type strain (TGB-C1T).</title>
        <authorList>
            <consortium name="US DOE Joint Genome Institute (JGI-PGF)"/>
            <person name="Djao O."/>
            <person name="Zhang X."/>
            <person name="Lucas S."/>
            <person name="Lapidus A."/>
            <person name="Glavina Del Rio T."/>
            <person name="Nolan M."/>
            <person name="Tice H."/>
            <person name="Cheng J."/>
            <person name="Han C."/>
            <person name="Tapia R."/>
            <person name="Goodwin L."/>
            <person name="Pitluck S."/>
            <person name="Liolios K."/>
            <person name="Ivanova N."/>
            <person name="Mavromatis K."/>
            <person name="Mikhailova N."/>
            <person name="Ovchinnikova G."/>
            <person name="Pati A."/>
            <person name="Brambilla E."/>
            <person name="Chen A."/>
            <person name="Palaniappan K."/>
            <person name="Land M."/>
            <person name="Hauser L."/>
            <person name="Chang Y."/>
            <person name="Jeffries C."/>
            <person name="Rohde M."/>
            <person name="Sikorski J."/>
            <person name="Spring S."/>
            <person name="Goker M."/>
            <person name="Detter J."/>
            <person name="Woyke T."/>
            <person name="Bristow J."/>
            <person name="Eisen J."/>
            <person name="Markowitz V."/>
            <person name="Hugenholtz P."/>
            <person name="Kyrpides N."/>
            <person name="Klenk H."/>
        </authorList>
    </citation>
    <scope>NUCLEOTIDE SEQUENCE [LARGE SCALE GENOMIC DNA]</scope>
    <source>
        <strain evidence="8">DSM 12680 / TGB-C1</strain>
    </source>
</reference>
<dbReference type="KEGG" id="slp:Slip_2295"/>
<dbReference type="InterPro" id="IPR023485">
    <property type="entry name" value="Ptyr_pPase"/>
</dbReference>
<dbReference type="EMBL" id="CP002048">
    <property type="protein sequence ID" value="ADI03036.1"/>
    <property type="molecule type" value="Genomic_DNA"/>
</dbReference>
<dbReference type="InterPro" id="IPR050438">
    <property type="entry name" value="LMW_PTPase"/>
</dbReference>
<keyword evidence="3" id="KW-0904">Protein phosphatase</keyword>
<accession>D7CJT1</accession>
<dbReference type="Gene3D" id="3.40.50.2300">
    <property type="match status" value="1"/>
</dbReference>
<organism evidence="7 8">
    <name type="scientific">Syntrophothermus lipocalidus (strain DSM 12680 / TGB-C1)</name>
    <dbReference type="NCBI Taxonomy" id="643648"/>
    <lineage>
        <taxon>Bacteria</taxon>
        <taxon>Bacillati</taxon>
        <taxon>Bacillota</taxon>
        <taxon>Clostridia</taxon>
        <taxon>Eubacteriales</taxon>
        <taxon>Syntrophomonadaceae</taxon>
        <taxon>Syntrophothermus</taxon>
    </lineage>
</organism>
<evidence type="ECO:0000256" key="4">
    <source>
        <dbReference type="PIRSR" id="PIRSR617867-1"/>
    </source>
</evidence>
<sequence length="170" mass="18989">MRKVRVLFVCSGNTCRSPMAAALFRKYLEQEFPDYKDAFVVDSAGLYALDGSPATKEAIEIMALCEQTDLTEHRSKSVQQGLIEESDLILAMTAIHRDELIEKYPWAADKIFTLKEFALDENSTGADPDLDVMDPFGLGLDAYEEACTELKQLIEVALERLVELCEEQGG</sequence>
<dbReference type="PANTHER" id="PTHR11717:SF31">
    <property type="entry name" value="LOW MOLECULAR WEIGHT PROTEIN-TYROSINE-PHOSPHATASE ETP-RELATED"/>
    <property type="match status" value="1"/>
</dbReference>
<proteinExistence type="inferred from homology"/>
<evidence type="ECO:0000313" key="7">
    <source>
        <dbReference type="EMBL" id="ADI03036.1"/>
    </source>
</evidence>
<keyword evidence="2" id="KW-0378">Hydrolase</keyword>
<dbReference type="GO" id="GO:0004725">
    <property type="term" value="F:protein tyrosine phosphatase activity"/>
    <property type="evidence" value="ECO:0007669"/>
    <property type="project" value="InterPro"/>
</dbReference>
<feature type="coiled-coil region" evidence="5">
    <location>
        <begin position="140"/>
        <end position="167"/>
    </location>
</feature>
<gene>
    <name evidence="7" type="ordered locus">Slip_2295</name>
</gene>
<keyword evidence="8" id="KW-1185">Reference proteome</keyword>